<dbReference type="SUPFAM" id="SSF52540">
    <property type="entry name" value="P-loop containing nucleoside triphosphate hydrolases"/>
    <property type="match status" value="1"/>
</dbReference>
<comment type="caution">
    <text evidence="4">Lacks conserved residue(s) required for the propagation of feature annotation.</text>
</comment>
<dbReference type="PIRSF" id="PIRSF005052">
    <property type="entry name" value="P-loopkin"/>
    <property type="match status" value="1"/>
</dbReference>
<evidence type="ECO:0000259" key="6">
    <source>
        <dbReference type="Pfam" id="PF22740"/>
    </source>
</evidence>
<reference evidence="7 8" key="1">
    <citation type="submission" date="2018-02" db="EMBL/GenBank/DDBJ databases">
        <title>Corynebacterium alimpuense sp. nov., a marine obligate actinomycete isolated from sediments of Valparaiso bay, Chile.</title>
        <authorList>
            <person name="Claverias F."/>
            <person name="Gonzales-Siles L."/>
            <person name="Salva-Serra F."/>
            <person name="Inganaes E."/>
            <person name="Molin K."/>
            <person name="Cumsille A."/>
            <person name="Undabarrena A."/>
            <person name="Couve E."/>
            <person name="Moore E.R.B."/>
            <person name="Gomila M."/>
            <person name="Camara B."/>
        </authorList>
    </citation>
    <scope>NUCLEOTIDE SEQUENCE [LARGE SCALE GENOMIC DNA]</scope>
    <source>
        <strain evidence="7 8">CCUG 69366</strain>
    </source>
</reference>
<dbReference type="Pfam" id="PF03668">
    <property type="entry name" value="RapZ-like_N"/>
    <property type="match status" value="1"/>
</dbReference>
<proteinExistence type="inferred from homology"/>
<sequence>MGSMIENPEGRAPAAQTSFTTPPVLITGMSGGGLSSAARVLEDKGFFVTHNLPPQLIPEFLELCVSEDSPVDKVALVTDVRSRMFHGSFKDILADLKERGIGPTVLFMDARDDVLIRRFDSVRRTHPLQGSDTLHLGIDRERELTLELKANSDIIIDTSNLSVHDLRRAIEASFGNMAHNRQHVTIESFGFKHGAPRDADLMIDVRFIANPYWVPELRGFRGIDAPVSDYVLSRDGVGLFIDNFITMFASMLEGYQHEGKSFITIAVGCTGGHHRSVAVSEEIGRRLNAVGDTDVNVIHRDIDRS</sequence>
<dbReference type="HAMAP" id="MF_00636">
    <property type="entry name" value="RapZ_like"/>
    <property type="match status" value="1"/>
</dbReference>
<gene>
    <name evidence="7" type="ORF">C5L39_02150</name>
</gene>
<dbReference type="Pfam" id="PF22740">
    <property type="entry name" value="PapZ_C"/>
    <property type="match status" value="1"/>
</dbReference>
<accession>A0A3M8K9L3</accession>
<feature type="domain" description="RapZ C-terminal" evidence="6">
    <location>
        <begin position="183"/>
        <end position="303"/>
    </location>
</feature>
<comment type="caution">
    <text evidence="7">The sequence shown here is derived from an EMBL/GenBank/DDBJ whole genome shotgun (WGS) entry which is preliminary data.</text>
</comment>
<evidence type="ECO:0000256" key="2">
    <source>
        <dbReference type="ARBA" id="ARBA00022840"/>
    </source>
</evidence>
<dbReference type="Proteomes" id="UP000266975">
    <property type="component" value="Unassembled WGS sequence"/>
</dbReference>
<dbReference type="InterPro" id="IPR027417">
    <property type="entry name" value="P-loop_NTPase"/>
</dbReference>
<keyword evidence="2 4" id="KW-0067">ATP-binding</keyword>
<keyword evidence="1 4" id="KW-0547">Nucleotide-binding</keyword>
<dbReference type="EMBL" id="PTJO01000003">
    <property type="protein sequence ID" value="RNE49204.1"/>
    <property type="molecule type" value="Genomic_DNA"/>
</dbReference>
<dbReference type="InterPro" id="IPR053930">
    <property type="entry name" value="RapZ-like_N"/>
</dbReference>
<protein>
    <submittedName>
        <fullName evidence="7">RNase adapter RapZ</fullName>
    </submittedName>
</protein>
<dbReference type="InterPro" id="IPR005337">
    <property type="entry name" value="RapZ-like"/>
</dbReference>
<evidence type="ECO:0000256" key="3">
    <source>
        <dbReference type="ARBA" id="ARBA00023134"/>
    </source>
</evidence>
<evidence type="ECO:0000313" key="8">
    <source>
        <dbReference type="Proteomes" id="UP000266975"/>
    </source>
</evidence>
<evidence type="ECO:0000256" key="4">
    <source>
        <dbReference type="HAMAP-Rule" id="MF_00636"/>
    </source>
</evidence>
<dbReference type="NCBIfam" id="NF003828">
    <property type="entry name" value="PRK05416.1"/>
    <property type="match status" value="1"/>
</dbReference>
<dbReference type="PANTHER" id="PTHR30448">
    <property type="entry name" value="RNASE ADAPTER PROTEIN RAPZ"/>
    <property type="match status" value="1"/>
</dbReference>
<dbReference type="GO" id="GO:0005524">
    <property type="term" value="F:ATP binding"/>
    <property type="evidence" value="ECO:0007669"/>
    <property type="project" value="UniProtKB-UniRule"/>
</dbReference>
<dbReference type="OrthoDB" id="9784461at2"/>
<feature type="domain" description="RapZ-like N-terminal" evidence="5">
    <location>
        <begin position="24"/>
        <end position="175"/>
    </location>
</feature>
<feature type="binding site" evidence="4">
    <location>
        <begin position="79"/>
        <end position="82"/>
    </location>
    <ligand>
        <name>GTP</name>
        <dbReference type="ChEBI" id="CHEBI:37565"/>
    </ligand>
</feature>
<evidence type="ECO:0000259" key="5">
    <source>
        <dbReference type="Pfam" id="PF03668"/>
    </source>
</evidence>
<keyword evidence="3 4" id="KW-0342">GTP-binding</keyword>
<evidence type="ECO:0000313" key="7">
    <source>
        <dbReference type="EMBL" id="RNE49204.1"/>
    </source>
</evidence>
<evidence type="ECO:0000256" key="1">
    <source>
        <dbReference type="ARBA" id="ARBA00022741"/>
    </source>
</evidence>
<dbReference type="InterPro" id="IPR053931">
    <property type="entry name" value="RapZ_C"/>
</dbReference>
<organism evidence="7 8">
    <name type="scientific">Corynebacterium alimapuense</name>
    <dbReference type="NCBI Taxonomy" id="1576874"/>
    <lineage>
        <taxon>Bacteria</taxon>
        <taxon>Bacillati</taxon>
        <taxon>Actinomycetota</taxon>
        <taxon>Actinomycetes</taxon>
        <taxon>Mycobacteriales</taxon>
        <taxon>Corynebacteriaceae</taxon>
        <taxon>Corynebacterium</taxon>
    </lineage>
</organism>
<dbReference type="AlphaFoldDB" id="A0A3M8K9L3"/>
<name>A0A3M8K9L3_9CORY</name>
<dbReference type="PANTHER" id="PTHR30448:SF0">
    <property type="entry name" value="RNASE ADAPTER PROTEIN RAPZ"/>
    <property type="match status" value="1"/>
</dbReference>
<dbReference type="GO" id="GO:0005525">
    <property type="term" value="F:GTP binding"/>
    <property type="evidence" value="ECO:0007669"/>
    <property type="project" value="UniProtKB-UniRule"/>
</dbReference>
<keyword evidence="8" id="KW-1185">Reference proteome</keyword>